<dbReference type="Pfam" id="PF12728">
    <property type="entry name" value="HTH_17"/>
    <property type="match status" value="1"/>
</dbReference>
<dbReference type="InterPro" id="IPR010093">
    <property type="entry name" value="SinI_DNA-bd"/>
</dbReference>
<keyword evidence="4" id="KW-1185">Reference proteome</keyword>
<sequence>MTAHDSSPRLFLTVTETASALRVDPATIYRAIRAGTFPAVRVRGRYVVPARAVDELATRAVETGACVDVTDVALPQPDARGRTAFQPRPAIPAPTFLKES</sequence>
<dbReference type="RefSeq" id="WP_274189746.1">
    <property type="nucleotide sequence ID" value="NZ_BAABHN010000013.1"/>
</dbReference>
<dbReference type="Proteomes" id="UP001595909">
    <property type="component" value="Unassembled WGS sequence"/>
</dbReference>
<evidence type="ECO:0000259" key="2">
    <source>
        <dbReference type="Pfam" id="PF12728"/>
    </source>
</evidence>
<proteinExistence type="predicted"/>
<evidence type="ECO:0000256" key="1">
    <source>
        <dbReference type="SAM" id="MobiDB-lite"/>
    </source>
</evidence>
<organism evidence="3 4">
    <name type="scientific">Actinomycetospora chibensis</name>
    <dbReference type="NCBI Taxonomy" id="663606"/>
    <lineage>
        <taxon>Bacteria</taxon>
        <taxon>Bacillati</taxon>
        <taxon>Actinomycetota</taxon>
        <taxon>Actinomycetes</taxon>
        <taxon>Pseudonocardiales</taxon>
        <taxon>Pseudonocardiaceae</taxon>
        <taxon>Actinomycetospora</taxon>
    </lineage>
</organism>
<comment type="caution">
    <text evidence="3">The sequence shown here is derived from an EMBL/GenBank/DDBJ whole genome shotgun (WGS) entry which is preliminary data.</text>
</comment>
<reference evidence="4" key="1">
    <citation type="journal article" date="2019" name="Int. J. Syst. Evol. Microbiol.">
        <title>The Global Catalogue of Microorganisms (GCM) 10K type strain sequencing project: providing services to taxonomists for standard genome sequencing and annotation.</title>
        <authorList>
            <consortium name="The Broad Institute Genomics Platform"/>
            <consortium name="The Broad Institute Genome Sequencing Center for Infectious Disease"/>
            <person name="Wu L."/>
            <person name="Ma J."/>
        </authorList>
    </citation>
    <scope>NUCLEOTIDE SEQUENCE [LARGE SCALE GENOMIC DNA]</scope>
    <source>
        <strain evidence="4">CCUG 50347</strain>
    </source>
</reference>
<feature type="region of interest" description="Disordered" evidence="1">
    <location>
        <begin position="78"/>
        <end position="100"/>
    </location>
</feature>
<dbReference type="EMBL" id="JBHSIM010000013">
    <property type="protein sequence ID" value="MFC4832129.1"/>
    <property type="molecule type" value="Genomic_DNA"/>
</dbReference>
<feature type="domain" description="Helix-turn-helix" evidence="2">
    <location>
        <begin position="11"/>
        <end position="59"/>
    </location>
</feature>
<evidence type="ECO:0000313" key="4">
    <source>
        <dbReference type="Proteomes" id="UP001595909"/>
    </source>
</evidence>
<dbReference type="InterPro" id="IPR041657">
    <property type="entry name" value="HTH_17"/>
</dbReference>
<name>A0ABV9RDA0_9PSEU</name>
<dbReference type="NCBIfam" id="TIGR01764">
    <property type="entry name" value="excise"/>
    <property type="match status" value="1"/>
</dbReference>
<accession>A0ABV9RDA0</accession>
<protein>
    <submittedName>
        <fullName evidence="3">Helix-turn-helix domain-containing protein</fullName>
    </submittedName>
</protein>
<evidence type="ECO:0000313" key="3">
    <source>
        <dbReference type="EMBL" id="MFC4832129.1"/>
    </source>
</evidence>
<gene>
    <name evidence="3" type="ORF">ACFPEL_06875</name>
</gene>